<proteinExistence type="predicted"/>
<dbReference type="PANTHER" id="PTHR44858:SF1">
    <property type="entry name" value="UDP-N-ACETYLGLUCOSAMINE--PEPTIDE N-ACETYLGLUCOSAMINYLTRANSFERASE SPINDLY-RELATED"/>
    <property type="match status" value="1"/>
</dbReference>
<dbReference type="SMR" id="G4YZY0"/>
<dbReference type="Proteomes" id="UP000002640">
    <property type="component" value="Unassembled WGS sequence"/>
</dbReference>
<accession>G4YZY0</accession>
<dbReference type="SUPFAM" id="SSF48452">
    <property type="entry name" value="TPR-like"/>
    <property type="match status" value="1"/>
</dbReference>
<dbReference type="InterPro" id="IPR050498">
    <property type="entry name" value="Ycf3"/>
</dbReference>
<dbReference type="GeneID" id="20650768"/>
<feature type="repeat" description="TPR" evidence="3">
    <location>
        <begin position="140"/>
        <end position="173"/>
    </location>
</feature>
<keyword evidence="1" id="KW-0677">Repeat</keyword>
<evidence type="ECO:0000256" key="1">
    <source>
        <dbReference type="ARBA" id="ARBA00022737"/>
    </source>
</evidence>
<name>G4YZY0_PHYSP</name>
<keyword evidence="5" id="KW-1185">Reference proteome</keyword>
<evidence type="ECO:0000256" key="3">
    <source>
        <dbReference type="PROSITE-ProRule" id="PRU00339"/>
    </source>
</evidence>
<dbReference type="PANTHER" id="PTHR44858">
    <property type="entry name" value="TETRATRICOPEPTIDE REPEAT PROTEIN 6"/>
    <property type="match status" value="1"/>
</dbReference>
<protein>
    <submittedName>
        <fullName evidence="4">Uncharacterized protein</fullName>
    </submittedName>
</protein>
<evidence type="ECO:0000313" key="5">
    <source>
        <dbReference type="Proteomes" id="UP000002640"/>
    </source>
</evidence>
<organism evidence="4 5">
    <name type="scientific">Phytophthora sojae (strain P6497)</name>
    <name type="common">Soybean stem and root rot agent</name>
    <name type="synonym">Phytophthora megasperma f. sp. glycines</name>
    <dbReference type="NCBI Taxonomy" id="1094619"/>
    <lineage>
        <taxon>Eukaryota</taxon>
        <taxon>Sar</taxon>
        <taxon>Stramenopiles</taxon>
        <taxon>Oomycota</taxon>
        <taxon>Peronosporomycetes</taxon>
        <taxon>Peronosporales</taxon>
        <taxon>Peronosporaceae</taxon>
        <taxon>Phytophthora</taxon>
    </lineage>
</organism>
<dbReference type="InParanoid" id="G4YZY0"/>
<dbReference type="Pfam" id="PF13181">
    <property type="entry name" value="TPR_8"/>
    <property type="match status" value="1"/>
</dbReference>
<dbReference type="PROSITE" id="PS50293">
    <property type="entry name" value="TPR_REGION"/>
    <property type="match status" value="1"/>
</dbReference>
<dbReference type="AlphaFoldDB" id="G4YZY0"/>
<dbReference type="KEGG" id="psoj:PHYSODRAFT_381742"/>
<feature type="repeat" description="TPR" evidence="3">
    <location>
        <begin position="35"/>
        <end position="68"/>
    </location>
</feature>
<dbReference type="SMART" id="SM00028">
    <property type="entry name" value="TPR"/>
    <property type="match status" value="4"/>
</dbReference>
<feature type="repeat" description="TPR" evidence="3">
    <location>
        <begin position="69"/>
        <end position="102"/>
    </location>
</feature>
<evidence type="ECO:0000313" key="4">
    <source>
        <dbReference type="EMBL" id="EGZ23343.1"/>
    </source>
</evidence>
<dbReference type="PROSITE" id="PS50005">
    <property type="entry name" value="TPR"/>
    <property type="match status" value="3"/>
</dbReference>
<dbReference type="InterPro" id="IPR011990">
    <property type="entry name" value="TPR-like_helical_dom_sf"/>
</dbReference>
<dbReference type="RefSeq" id="XP_009518631.1">
    <property type="nucleotide sequence ID" value="XM_009520336.1"/>
</dbReference>
<dbReference type="OMA" id="FPYHASA"/>
<reference evidence="4 5" key="1">
    <citation type="journal article" date="2006" name="Science">
        <title>Phytophthora genome sequences uncover evolutionary origins and mechanisms of pathogenesis.</title>
        <authorList>
            <person name="Tyler B.M."/>
            <person name="Tripathy S."/>
            <person name="Zhang X."/>
            <person name="Dehal P."/>
            <person name="Jiang R.H."/>
            <person name="Aerts A."/>
            <person name="Arredondo F.D."/>
            <person name="Baxter L."/>
            <person name="Bensasson D."/>
            <person name="Beynon J.L."/>
            <person name="Chapman J."/>
            <person name="Damasceno C.M."/>
            <person name="Dorrance A.E."/>
            <person name="Dou D."/>
            <person name="Dickerman A.W."/>
            <person name="Dubchak I.L."/>
            <person name="Garbelotto M."/>
            <person name="Gijzen M."/>
            <person name="Gordon S.G."/>
            <person name="Govers F."/>
            <person name="Grunwald N.J."/>
            <person name="Huang W."/>
            <person name="Ivors K.L."/>
            <person name="Jones R.W."/>
            <person name="Kamoun S."/>
            <person name="Krampis K."/>
            <person name="Lamour K.H."/>
            <person name="Lee M.K."/>
            <person name="McDonald W.H."/>
            <person name="Medina M."/>
            <person name="Meijer H.J."/>
            <person name="Nordberg E.K."/>
            <person name="Maclean D.J."/>
            <person name="Ospina-Giraldo M.D."/>
            <person name="Morris P.F."/>
            <person name="Phuntumart V."/>
            <person name="Putnam N.H."/>
            <person name="Rash S."/>
            <person name="Rose J.K."/>
            <person name="Sakihama Y."/>
            <person name="Salamov A.A."/>
            <person name="Savidor A."/>
            <person name="Scheuring C.F."/>
            <person name="Smith B.M."/>
            <person name="Sobral B.W."/>
            <person name="Terry A."/>
            <person name="Torto-Alalibo T.A."/>
            <person name="Win J."/>
            <person name="Xu Z."/>
            <person name="Zhang H."/>
            <person name="Grigoriev I.V."/>
            <person name="Rokhsar D.S."/>
            <person name="Boore J.L."/>
        </authorList>
    </citation>
    <scope>NUCLEOTIDE SEQUENCE [LARGE SCALE GENOMIC DNA]</scope>
    <source>
        <strain evidence="4 5">P6497</strain>
    </source>
</reference>
<dbReference type="Pfam" id="PF14559">
    <property type="entry name" value="TPR_19"/>
    <property type="match status" value="1"/>
</dbReference>
<gene>
    <name evidence="4" type="ORF">PHYSODRAFT_381742</name>
</gene>
<dbReference type="InterPro" id="IPR019734">
    <property type="entry name" value="TPR_rpt"/>
</dbReference>
<dbReference type="Gene3D" id="1.25.40.10">
    <property type="entry name" value="Tetratricopeptide repeat domain"/>
    <property type="match status" value="3"/>
</dbReference>
<evidence type="ECO:0000256" key="2">
    <source>
        <dbReference type="ARBA" id="ARBA00022803"/>
    </source>
</evidence>
<keyword evidence="2 3" id="KW-0802">TPR repeat</keyword>
<dbReference type="EMBL" id="JH159152">
    <property type="protein sequence ID" value="EGZ23343.1"/>
    <property type="molecule type" value="Genomic_DNA"/>
</dbReference>
<sequence length="235" mass="26153">MERKQFGAAVPYFTEALDAMAASASELGATNMGTVKLYHQRGLCYLAAHKYKPAIEDLSKVMHMTPKSAELYAKRGKAYAALGEHHAAMLDYNEAISLAATQGLLHDRGGMGMESIESRRLEKRALHDYSRAIELDSSNVETFRLRGEAFMHLARYDEALADFASALELDPHDFQVCMARAKLFRQRGDLKGAVQEVTAVLRVNGFFINGLKLRAQLYEELGAIQDAEKDYSSII</sequence>
<dbReference type="STRING" id="1094619.G4YZY0"/>
<feature type="non-terminal residue" evidence="4">
    <location>
        <position position="235"/>
    </location>
</feature>